<dbReference type="InterPro" id="IPR027417">
    <property type="entry name" value="P-loop_NTPase"/>
</dbReference>
<dbReference type="InterPro" id="IPR010222">
    <property type="entry name" value="RNA_helicase_HrpA"/>
</dbReference>
<evidence type="ECO:0000256" key="3">
    <source>
        <dbReference type="ARBA" id="ARBA00022801"/>
    </source>
</evidence>
<feature type="region of interest" description="Disordered" evidence="6">
    <location>
        <begin position="1"/>
        <end position="104"/>
    </location>
</feature>
<dbReference type="Gene3D" id="3.40.50.300">
    <property type="entry name" value="P-loop containing nucleotide triphosphate hydrolases"/>
    <property type="match status" value="2"/>
</dbReference>
<gene>
    <name evidence="9" type="primary">hrpA</name>
    <name evidence="9" type="ORF">CRM92_00400</name>
</gene>
<evidence type="ECO:0000256" key="2">
    <source>
        <dbReference type="ARBA" id="ARBA00022741"/>
    </source>
</evidence>
<dbReference type="SMART" id="SM00847">
    <property type="entry name" value="HA2"/>
    <property type="match status" value="1"/>
</dbReference>
<evidence type="ECO:0000259" key="7">
    <source>
        <dbReference type="PROSITE" id="PS51192"/>
    </source>
</evidence>
<dbReference type="PROSITE" id="PS00690">
    <property type="entry name" value="DEAH_ATP_HELICASE"/>
    <property type="match status" value="1"/>
</dbReference>
<sequence>MSEQKPTEHTDTPKTARTAPSMASMAAAIHAAPVRAPQKPARTSQISGENPGDASTAESGSKRRNAHKNSSRKNNASRSKNPQKRAHRKNHRDRPEQRPYNPLIPAEIIYPEELPVSERREDIKTAIRDHQVIIVAGETGSGKTTQLPKMCLELGLAEKGMIGHTQPRRLAARSVAERIAEELGQKIGETVGYQVRFTSEVGENSAIKLMTDGILLAEIQHDKLLRKYSTLIIDEAHERSLNIDFILGYLKRILPKRPDLKVIITSATIDPERFARHFAPSFVPGKGVVDDSLSDEERELAEQILPDDAPPIIEVSGRTYPVEIRYLPLDGDDYADEDEGDEDRDPTDGILAAVEELSKEAPGDILIFFSGEREIRDAHDALESLVAKSPRMNYEVLPLYARLSLAEQHRVFTPGSRPRIVLATNVAETSLTVPGIKYVIDTGTARISRYSARTKVQRLPIERISQASANQRSGRCGRVSDGIAIRLYSEDDFASRSEFTDPEILRTNLAAVILQMIAIGVVREPGDIARFPFVQPPASRAINDGVNLLRELGALSEKPARTDKRGKHHRAASTLTATGRAMSAFPVDPRLARMIIEGSRRDCAKEMMVLAAALTIQDPRERPAEVRGTADEMHARFTDDTSDFSSFLLLWQYINKRQAELSSSQLRKMCHREFINFLRIREWQDLFAQLREMGRTANIRVSNGRDIDASGREVEIHKSLLSGLLSHVGAKEEREKTYGKAPRGPREYLGARGTKFAIFPGSGLFKQNPDWVLSAELVETSRLWARTNAAIEPQWVEEVGGHLLKKQYSEPHWSASRGAAVAYTKGTLYGLTIYADRPVQYSRVDAAAAREIFIRSALVEGDWRTQHKFYKRNLRALAEVEELEARLRRRDLRVDDAVLFEFYNARIPEHVTDVRSFDKWWKHARLENDNLLDFNPENLINEDAADYDDSQFPRQWVQRTDGGELTLDLRYEYAPGAGLGGARTDAAKRDGVAVQVPILFLNQLTPEPFRWQIPGMRHELLTALIKSLPKAIRRNFVPAPDVARMALESLEADYSPAADELLLSFALVLRRLRGVVVEPDAFDWDSVPDHLKFTFQVRDARNKILGESKDIRELQQKLHAQIRSALADSLGASEDTVAKMAALAGGNSAQGASSRTGSAEQGVKENSTGSGAKPGKTATQGADSQDSIRETTGLTDFPGEEIPRKVQRIIATQAVSGYPALVDEKTSVGIRIFPTEAEQVHSQRRGIIRLLQLQVPSPERYVSDHLSNKEKIVFTQNPHGSIDELIRDCTVAALDKLVPHTPVFTRSEYRDLFEHVRAELIDTVFEVTKLVAEILSEAAALRKAIKKATSLSTMHAVSDVKGQLDNLVYPGFVANTGYDQLVHLPRYLKAAQIRLTKLGPNLNRDNQLMLTVQDLEDSYDSAVKSLPAGTLIPDALARVNWMLEELRVSFFAQELGTAYTVSEKRIAKAQREALEQVKR</sequence>
<evidence type="ECO:0000313" key="9">
    <source>
        <dbReference type="EMBL" id="PEN16543.1"/>
    </source>
</evidence>
<dbReference type="CDD" id="cd18791">
    <property type="entry name" value="SF2_C_RHA"/>
    <property type="match status" value="1"/>
</dbReference>
<evidence type="ECO:0000259" key="8">
    <source>
        <dbReference type="PROSITE" id="PS51194"/>
    </source>
</evidence>
<name>A0A2A8D6W7_9MICC</name>
<dbReference type="PROSITE" id="PS51194">
    <property type="entry name" value="HELICASE_CTER"/>
    <property type="match status" value="1"/>
</dbReference>
<keyword evidence="3" id="KW-0378">Hydrolase</keyword>
<dbReference type="Pfam" id="PF11898">
    <property type="entry name" value="DUF3418"/>
    <property type="match status" value="1"/>
</dbReference>
<feature type="compositionally biased region" description="Polar residues" evidence="6">
    <location>
        <begin position="1177"/>
        <end position="1194"/>
    </location>
</feature>
<dbReference type="Pfam" id="PF21010">
    <property type="entry name" value="HA2_C"/>
    <property type="match status" value="1"/>
</dbReference>
<dbReference type="FunFam" id="1.20.120.1080:FF:000005">
    <property type="entry name" value="ATP-dependent helicase HrpA"/>
    <property type="match status" value="1"/>
</dbReference>
<dbReference type="SMART" id="SM00382">
    <property type="entry name" value="AAA"/>
    <property type="match status" value="1"/>
</dbReference>
<keyword evidence="5" id="KW-0067">ATP-binding</keyword>
<feature type="domain" description="Helicase C-terminal" evidence="8">
    <location>
        <begin position="349"/>
        <end position="520"/>
    </location>
</feature>
<dbReference type="Gene3D" id="1.20.120.1080">
    <property type="match status" value="1"/>
</dbReference>
<dbReference type="InterPro" id="IPR002464">
    <property type="entry name" value="DNA/RNA_helicase_DEAH_CS"/>
</dbReference>
<dbReference type="PANTHER" id="PTHR18934">
    <property type="entry name" value="ATP-DEPENDENT RNA HELICASE"/>
    <property type="match status" value="1"/>
</dbReference>
<dbReference type="Pfam" id="PF00271">
    <property type="entry name" value="Helicase_C"/>
    <property type="match status" value="1"/>
</dbReference>
<evidence type="ECO:0000256" key="1">
    <source>
        <dbReference type="ARBA" id="ARBA00008792"/>
    </source>
</evidence>
<dbReference type="Pfam" id="PF07717">
    <property type="entry name" value="OB_NTP_bind"/>
    <property type="match status" value="1"/>
</dbReference>
<evidence type="ECO:0000313" key="10">
    <source>
        <dbReference type="Proteomes" id="UP000219947"/>
    </source>
</evidence>
<dbReference type="GO" id="GO:0003723">
    <property type="term" value="F:RNA binding"/>
    <property type="evidence" value="ECO:0007669"/>
    <property type="project" value="TreeGrafter"/>
</dbReference>
<dbReference type="EMBL" id="PDEV01000001">
    <property type="protein sequence ID" value="PEN16543.1"/>
    <property type="molecule type" value="Genomic_DNA"/>
</dbReference>
<feature type="compositionally biased region" description="Basic and acidic residues" evidence="6">
    <location>
        <begin position="1"/>
        <end position="14"/>
    </location>
</feature>
<dbReference type="GO" id="GO:0016787">
    <property type="term" value="F:hydrolase activity"/>
    <property type="evidence" value="ECO:0007669"/>
    <property type="project" value="UniProtKB-KW"/>
</dbReference>
<dbReference type="Pfam" id="PF00270">
    <property type="entry name" value="DEAD"/>
    <property type="match status" value="1"/>
</dbReference>
<dbReference type="SMART" id="SM00487">
    <property type="entry name" value="DEXDc"/>
    <property type="match status" value="1"/>
</dbReference>
<accession>A0A2A8D6W7</accession>
<feature type="compositionally biased region" description="Basic residues" evidence="6">
    <location>
        <begin position="62"/>
        <end position="71"/>
    </location>
</feature>
<dbReference type="InterPro" id="IPR024590">
    <property type="entry name" value="HrpA_C"/>
</dbReference>
<dbReference type="NCBIfam" id="TIGR01967">
    <property type="entry name" value="DEAH_box_HrpA"/>
    <property type="match status" value="1"/>
</dbReference>
<evidence type="ECO:0000256" key="4">
    <source>
        <dbReference type="ARBA" id="ARBA00022806"/>
    </source>
</evidence>
<dbReference type="InterPro" id="IPR011709">
    <property type="entry name" value="DEAD-box_helicase_OB_fold"/>
</dbReference>
<keyword evidence="10" id="KW-1185">Reference proteome</keyword>
<reference evidence="9" key="1">
    <citation type="submission" date="2017-10" db="EMBL/GenBank/DDBJ databases">
        <title>Kefir isolates.</title>
        <authorList>
            <person name="Kim Y."/>
            <person name="Blasche S."/>
        </authorList>
    </citation>
    <scope>NUCLEOTIDE SEQUENCE [LARGE SCALE GENOMIC DNA]</scope>
    <source>
        <strain evidence="9">OG2-2</strain>
    </source>
</reference>
<evidence type="ECO:0000256" key="5">
    <source>
        <dbReference type="ARBA" id="ARBA00022840"/>
    </source>
</evidence>
<proteinExistence type="inferred from homology"/>
<feature type="domain" description="Helicase ATP-binding" evidence="7">
    <location>
        <begin position="124"/>
        <end position="287"/>
    </location>
</feature>
<feature type="region of interest" description="Disordered" evidence="6">
    <location>
        <begin position="1146"/>
        <end position="1200"/>
    </location>
</feature>
<keyword evidence="4 9" id="KW-0347">Helicase</keyword>
<dbReference type="PROSITE" id="PS51192">
    <property type="entry name" value="HELICASE_ATP_BIND_1"/>
    <property type="match status" value="1"/>
</dbReference>
<dbReference type="InterPro" id="IPR003593">
    <property type="entry name" value="AAA+_ATPase"/>
</dbReference>
<protein>
    <submittedName>
        <fullName evidence="9">ATP-dependent RNA helicase HrpA</fullName>
    </submittedName>
</protein>
<dbReference type="InterPro" id="IPR001650">
    <property type="entry name" value="Helicase_C-like"/>
</dbReference>
<dbReference type="PANTHER" id="PTHR18934:SF99">
    <property type="entry name" value="ATP-DEPENDENT RNA HELICASE DHX37-RELATED"/>
    <property type="match status" value="1"/>
</dbReference>
<dbReference type="InterPro" id="IPR011545">
    <property type="entry name" value="DEAD/DEAH_box_helicase_dom"/>
</dbReference>
<evidence type="ECO:0000256" key="6">
    <source>
        <dbReference type="SAM" id="MobiDB-lite"/>
    </source>
</evidence>
<comment type="similarity">
    <text evidence="1">Belongs to the DEAD box helicase family. DEAH subfamily.</text>
</comment>
<feature type="compositionally biased region" description="Polar residues" evidence="6">
    <location>
        <begin position="1147"/>
        <end position="1170"/>
    </location>
</feature>
<dbReference type="InterPro" id="IPR014001">
    <property type="entry name" value="Helicase_ATP-bd"/>
</dbReference>
<dbReference type="SUPFAM" id="SSF52540">
    <property type="entry name" value="P-loop containing nucleoside triphosphate hydrolases"/>
    <property type="match status" value="1"/>
</dbReference>
<dbReference type="GO" id="GO:0003724">
    <property type="term" value="F:RNA helicase activity"/>
    <property type="evidence" value="ECO:0007669"/>
    <property type="project" value="InterPro"/>
</dbReference>
<feature type="compositionally biased region" description="Basic residues" evidence="6">
    <location>
        <begin position="81"/>
        <end position="92"/>
    </location>
</feature>
<organism evidence="9 10">
    <name type="scientific">Rothia dentocariosa</name>
    <dbReference type="NCBI Taxonomy" id="2047"/>
    <lineage>
        <taxon>Bacteria</taxon>
        <taxon>Bacillati</taxon>
        <taxon>Actinomycetota</taxon>
        <taxon>Actinomycetes</taxon>
        <taxon>Micrococcales</taxon>
        <taxon>Micrococcaceae</taxon>
        <taxon>Rothia</taxon>
    </lineage>
</organism>
<dbReference type="GO" id="GO:0005524">
    <property type="term" value="F:ATP binding"/>
    <property type="evidence" value="ECO:0007669"/>
    <property type="project" value="UniProtKB-KW"/>
</dbReference>
<keyword evidence="2" id="KW-0547">Nucleotide-binding</keyword>
<dbReference type="Proteomes" id="UP000219947">
    <property type="component" value="Unassembled WGS sequence"/>
</dbReference>
<dbReference type="InterPro" id="IPR007502">
    <property type="entry name" value="Helicase-assoc_dom"/>
</dbReference>
<dbReference type="RefSeq" id="WP_098042161.1">
    <property type="nucleotide sequence ID" value="NZ_CAURLQ010000003.1"/>
</dbReference>
<feature type="compositionally biased region" description="Low complexity" evidence="6">
    <location>
        <begin position="15"/>
        <end position="36"/>
    </location>
</feature>
<dbReference type="SMART" id="SM00490">
    <property type="entry name" value="HELICc"/>
    <property type="match status" value="1"/>
</dbReference>
<comment type="caution">
    <text evidence="9">The sequence shown here is derived from an EMBL/GenBank/DDBJ whole genome shotgun (WGS) entry which is preliminary data.</text>
</comment>